<dbReference type="PANTHER" id="PTHR30383">
    <property type="entry name" value="THIOESTERASE 1/PROTEASE 1/LYSOPHOSPHOLIPASE L1"/>
    <property type="match status" value="1"/>
</dbReference>
<dbReference type="EMBL" id="SNYV01000016">
    <property type="protein sequence ID" value="TDQ75991.1"/>
    <property type="molecule type" value="Genomic_DNA"/>
</dbReference>
<dbReference type="InterPro" id="IPR036514">
    <property type="entry name" value="SGNH_hydro_sf"/>
</dbReference>
<gene>
    <name evidence="2" type="ORF">CLV99_3687</name>
</gene>
<evidence type="ECO:0000313" key="3">
    <source>
        <dbReference type="Proteomes" id="UP000295292"/>
    </source>
</evidence>
<dbReference type="Pfam" id="PF13472">
    <property type="entry name" value="Lipase_GDSL_2"/>
    <property type="match status" value="1"/>
</dbReference>
<keyword evidence="3" id="KW-1185">Reference proteome</keyword>
<dbReference type="Gene3D" id="3.40.50.1110">
    <property type="entry name" value="SGNH hydrolase"/>
    <property type="match status" value="1"/>
</dbReference>
<dbReference type="PANTHER" id="PTHR30383:SF5">
    <property type="entry name" value="SGNH HYDROLASE-TYPE ESTERASE DOMAIN-CONTAINING PROTEIN"/>
    <property type="match status" value="1"/>
</dbReference>
<dbReference type="Proteomes" id="UP000295292">
    <property type="component" value="Unassembled WGS sequence"/>
</dbReference>
<organism evidence="2 3">
    <name type="scientific">Sphingobacterium yanglingense</name>
    <dbReference type="NCBI Taxonomy" id="1437280"/>
    <lineage>
        <taxon>Bacteria</taxon>
        <taxon>Pseudomonadati</taxon>
        <taxon>Bacteroidota</taxon>
        <taxon>Sphingobacteriia</taxon>
        <taxon>Sphingobacteriales</taxon>
        <taxon>Sphingobacteriaceae</taxon>
        <taxon>Sphingobacterium</taxon>
    </lineage>
</organism>
<dbReference type="GO" id="GO:0004622">
    <property type="term" value="F:phosphatidylcholine lysophospholipase activity"/>
    <property type="evidence" value="ECO:0007669"/>
    <property type="project" value="TreeGrafter"/>
</dbReference>
<dbReference type="SUPFAM" id="SSF52266">
    <property type="entry name" value="SGNH hydrolase"/>
    <property type="match status" value="1"/>
</dbReference>
<accession>A0A4R6W9V9</accession>
<dbReference type="AlphaFoldDB" id="A0A4R6W9V9"/>
<sequence>MENVKNGYASFHESDHFKKRMELFKTDPLYKKGVVFLGNSITEQGDWKGLFPEKKVSNRGIGGDNTFGVLARLDEIIASKPEKIFLMIGINDLGSRQWEVSLILENYNKIVDKIRKGTPKTKLYIQSVLPLNDSILKGASYKNKADIIIKLNTELRLLGNSKCAGFIDLYSLFHNGDNVLESRYTRDGIHLLPEGYNLWAEFLKNNNYL</sequence>
<protein>
    <submittedName>
        <fullName evidence="2">Lysophospholipase L1-like esterase</fullName>
    </submittedName>
</protein>
<evidence type="ECO:0000259" key="1">
    <source>
        <dbReference type="Pfam" id="PF13472"/>
    </source>
</evidence>
<feature type="domain" description="SGNH hydrolase-type esterase" evidence="1">
    <location>
        <begin position="36"/>
        <end position="197"/>
    </location>
</feature>
<dbReference type="InterPro" id="IPR051532">
    <property type="entry name" value="Ester_Hydrolysis_Enzymes"/>
</dbReference>
<reference evidence="2 3" key="1">
    <citation type="submission" date="2019-03" db="EMBL/GenBank/DDBJ databases">
        <title>Genomic Encyclopedia of Archaeal and Bacterial Type Strains, Phase II (KMG-II): from individual species to whole genera.</title>
        <authorList>
            <person name="Goeker M."/>
        </authorList>
    </citation>
    <scope>NUCLEOTIDE SEQUENCE [LARGE SCALE GENOMIC DNA]</scope>
    <source>
        <strain evidence="2 3">DSM 28353</strain>
    </source>
</reference>
<name>A0A4R6W9V9_9SPHI</name>
<evidence type="ECO:0000313" key="2">
    <source>
        <dbReference type="EMBL" id="TDQ75991.1"/>
    </source>
</evidence>
<proteinExistence type="predicted"/>
<dbReference type="InterPro" id="IPR013830">
    <property type="entry name" value="SGNH_hydro"/>
</dbReference>
<comment type="caution">
    <text evidence="2">The sequence shown here is derived from an EMBL/GenBank/DDBJ whole genome shotgun (WGS) entry which is preliminary data.</text>
</comment>